<accession>A0AAD7JZ78</accession>
<protein>
    <recommendedName>
        <fullName evidence="2">BHLH domain-containing protein</fullName>
    </recommendedName>
</protein>
<dbReference type="Gene3D" id="4.10.280.10">
    <property type="entry name" value="Helix-loop-helix DNA-binding domain"/>
    <property type="match status" value="1"/>
</dbReference>
<evidence type="ECO:0000256" key="1">
    <source>
        <dbReference type="SAM" id="MobiDB-lite"/>
    </source>
</evidence>
<organism evidence="3 4">
    <name type="scientific">Mycena metata</name>
    <dbReference type="NCBI Taxonomy" id="1033252"/>
    <lineage>
        <taxon>Eukaryota</taxon>
        <taxon>Fungi</taxon>
        <taxon>Dikarya</taxon>
        <taxon>Basidiomycota</taxon>
        <taxon>Agaricomycotina</taxon>
        <taxon>Agaricomycetes</taxon>
        <taxon>Agaricomycetidae</taxon>
        <taxon>Agaricales</taxon>
        <taxon>Marasmiineae</taxon>
        <taxon>Mycenaceae</taxon>
        <taxon>Mycena</taxon>
    </lineage>
</organism>
<feature type="region of interest" description="Disordered" evidence="1">
    <location>
        <begin position="25"/>
        <end position="57"/>
    </location>
</feature>
<dbReference type="InterPro" id="IPR036638">
    <property type="entry name" value="HLH_DNA-bd_sf"/>
</dbReference>
<dbReference type="PANTHER" id="PTHR47336:SF2">
    <property type="entry name" value="TRANSCRIPTION FACTOR HMS1-RELATED"/>
    <property type="match status" value="1"/>
</dbReference>
<evidence type="ECO:0000259" key="2">
    <source>
        <dbReference type="PROSITE" id="PS50888"/>
    </source>
</evidence>
<evidence type="ECO:0000313" key="3">
    <source>
        <dbReference type="EMBL" id="KAJ7775012.1"/>
    </source>
</evidence>
<dbReference type="Pfam" id="PF00010">
    <property type="entry name" value="HLH"/>
    <property type="match status" value="1"/>
</dbReference>
<dbReference type="InterPro" id="IPR052099">
    <property type="entry name" value="Regulatory_TF_Diverse"/>
</dbReference>
<feature type="domain" description="BHLH" evidence="2">
    <location>
        <begin position="177"/>
        <end position="249"/>
    </location>
</feature>
<dbReference type="EMBL" id="JARKIB010000011">
    <property type="protein sequence ID" value="KAJ7775012.1"/>
    <property type="molecule type" value="Genomic_DNA"/>
</dbReference>
<keyword evidence="4" id="KW-1185">Reference proteome</keyword>
<feature type="compositionally biased region" description="Polar residues" evidence="1">
    <location>
        <begin position="26"/>
        <end position="51"/>
    </location>
</feature>
<dbReference type="Proteomes" id="UP001215598">
    <property type="component" value="Unassembled WGS sequence"/>
</dbReference>
<evidence type="ECO:0000313" key="4">
    <source>
        <dbReference type="Proteomes" id="UP001215598"/>
    </source>
</evidence>
<dbReference type="PANTHER" id="PTHR47336">
    <property type="entry name" value="TRANSCRIPTION FACTOR HMS1-RELATED"/>
    <property type="match status" value="1"/>
</dbReference>
<sequence>MLTLMKNDLGLDPSDPLNLLLHNHSQHNMQPSHDDSSPSVGTPPNWNSLSSMWPPEDKMDDMSQFTSMDLGMGMGIDTTDFGLFNSFQITFEAPSPLPSSDDDPAAKLANCVRKNAGLVLAMQIGSNPQYQLPAFTAPPVPSYPTPNTAASVFTTAPIAPSAPPTPVTPVQTVMQSRPKMSHTTIECRYRTNLNARIQLLRQAVPALCVVNRAAAIKADHIDACNSVKIACKCSKANVLGKAVEYICVLKNCEKRLTRELKGLKTLLCGLVGGTELLGEGNANEDDMEDNNKGESGNEGGTGRRRKKKRGRPRKVAPLPASALTSSSSDAGLPALSTSVPMHSSTAVHAQHQQEIMQQQQDLAGGPQQYLLGAFALFSFFANANVSSPSSHQSTLHVHAHKGHVLTPIGIAMTFFIAKYYF</sequence>
<feature type="compositionally biased region" description="Low complexity" evidence="1">
    <location>
        <begin position="316"/>
        <end position="330"/>
    </location>
</feature>
<dbReference type="SUPFAM" id="SSF47459">
    <property type="entry name" value="HLH, helix-loop-helix DNA-binding domain"/>
    <property type="match status" value="1"/>
</dbReference>
<dbReference type="PROSITE" id="PS50888">
    <property type="entry name" value="BHLH"/>
    <property type="match status" value="1"/>
</dbReference>
<gene>
    <name evidence="3" type="ORF">B0H16DRAFT_1760474</name>
</gene>
<dbReference type="GO" id="GO:0046983">
    <property type="term" value="F:protein dimerization activity"/>
    <property type="evidence" value="ECO:0007669"/>
    <property type="project" value="InterPro"/>
</dbReference>
<name>A0AAD7JZ78_9AGAR</name>
<dbReference type="InterPro" id="IPR011598">
    <property type="entry name" value="bHLH_dom"/>
</dbReference>
<reference evidence="3" key="1">
    <citation type="submission" date="2023-03" db="EMBL/GenBank/DDBJ databases">
        <title>Massive genome expansion in bonnet fungi (Mycena s.s.) driven by repeated elements and novel gene families across ecological guilds.</title>
        <authorList>
            <consortium name="Lawrence Berkeley National Laboratory"/>
            <person name="Harder C.B."/>
            <person name="Miyauchi S."/>
            <person name="Viragh M."/>
            <person name="Kuo A."/>
            <person name="Thoen E."/>
            <person name="Andreopoulos B."/>
            <person name="Lu D."/>
            <person name="Skrede I."/>
            <person name="Drula E."/>
            <person name="Henrissat B."/>
            <person name="Morin E."/>
            <person name="Kohler A."/>
            <person name="Barry K."/>
            <person name="LaButti K."/>
            <person name="Morin E."/>
            <person name="Salamov A."/>
            <person name="Lipzen A."/>
            <person name="Mereny Z."/>
            <person name="Hegedus B."/>
            <person name="Baldrian P."/>
            <person name="Stursova M."/>
            <person name="Weitz H."/>
            <person name="Taylor A."/>
            <person name="Grigoriev I.V."/>
            <person name="Nagy L.G."/>
            <person name="Martin F."/>
            <person name="Kauserud H."/>
        </authorList>
    </citation>
    <scope>NUCLEOTIDE SEQUENCE</scope>
    <source>
        <strain evidence="3">CBHHK182m</strain>
    </source>
</reference>
<dbReference type="AlphaFoldDB" id="A0AAD7JZ78"/>
<feature type="region of interest" description="Disordered" evidence="1">
    <location>
        <begin position="279"/>
        <end position="336"/>
    </location>
</feature>
<proteinExistence type="predicted"/>
<feature type="compositionally biased region" description="Basic residues" evidence="1">
    <location>
        <begin position="302"/>
        <end position="314"/>
    </location>
</feature>
<comment type="caution">
    <text evidence="3">The sequence shown here is derived from an EMBL/GenBank/DDBJ whole genome shotgun (WGS) entry which is preliminary data.</text>
</comment>